<reference evidence="1" key="1">
    <citation type="submission" date="2014-09" db="EMBL/GenBank/DDBJ databases">
        <authorList>
            <person name="Magalhaes I.L.F."/>
            <person name="Oliveira U."/>
            <person name="Santos F.R."/>
            <person name="Vidigal T.H.D.A."/>
            <person name="Brescovit A.D."/>
            <person name="Santos A.J."/>
        </authorList>
    </citation>
    <scope>NUCLEOTIDE SEQUENCE</scope>
    <source>
        <tissue evidence="1">Shoot tissue taken approximately 20 cm above the soil surface</tissue>
    </source>
</reference>
<name>A0A0A9FKL9_ARUDO</name>
<accession>A0A0A9FKL9</accession>
<proteinExistence type="predicted"/>
<dbReference type="EMBL" id="GBRH01187255">
    <property type="protein sequence ID" value="JAE10641.1"/>
    <property type="molecule type" value="Transcribed_RNA"/>
</dbReference>
<reference evidence="1" key="2">
    <citation type="journal article" date="2015" name="Data Brief">
        <title>Shoot transcriptome of the giant reed, Arundo donax.</title>
        <authorList>
            <person name="Barrero R.A."/>
            <person name="Guerrero F.D."/>
            <person name="Moolhuijzen P."/>
            <person name="Goolsby J.A."/>
            <person name="Tidwell J."/>
            <person name="Bellgard S.E."/>
            <person name="Bellgard M.I."/>
        </authorList>
    </citation>
    <scope>NUCLEOTIDE SEQUENCE</scope>
    <source>
        <tissue evidence="1">Shoot tissue taken approximately 20 cm above the soil surface</tissue>
    </source>
</reference>
<organism evidence="1">
    <name type="scientific">Arundo donax</name>
    <name type="common">Giant reed</name>
    <name type="synonym">Donax arundinaceus</name>
    <dbReference type="NCBI Taxonomy" id="35708"/>
    <lineage>
        <taxon>Eukaryota</taxon>
        <taxon>Viridiplantae</taxon>
        <taxon>Streptophyta</taxon>
        <taxon>Embryophyta</taxon>
        <taxon>Tracheophyta</taxon>
        <taxon>Spermatophyta</taxon>
        <taxon>Magnoliopsida</taxon>
        <taxon>Liliopsida</taxon>
        <taxon>Poales</taxon>
        <taxon>Poaceae</taxon>
        <taxon>PACMAD clade</taxon>
        <taxon>Arundinoideae</taxon>
        <taxon>Arundineae</taxon>
        <taxon>Arundo</taxon>
    </lineage>
</organism>
<protein>
    <submittedName>
        <fullName evidence="1">Uncharacterized protein</fullName>
    </submittedName>
</protein>
<sequence length="16" mass="2064">MDDELSLKVERNFRRR</sequence>
<evidence type="ECO:0000313" key="1">
    <source>
        <dbReference type="EMBL" id="JAE10641.1"/>
    </source>
</evidence>
<dbReference type="AlphaFoldDB" id="A0A0A9FKL9"/>